<sequence length="121" mass="14155">NIHALNGHISLGSSYLKPLQLSLHHLHRIASLRSLWHRQNFVWIEEILTAMAVPKFLPCKQKFYLPFAMDFHTLSRREFQALREIRFQPISLMSPCRHSCCSIFNLSHFLSCSVHLLILDC</sequence>
<protein>
    <submittedName>
        <fullName evidence="1">Uncharacterized protein</fullName>
    </submittedName>
</protein>
<evidence type="ECO:0000313" key="1">
    <source>
        <dbReference type="EnsemblPlants" id="MELO3C034249.2.1"/>
    </source>
</evidence>
<dbReference type="EnsemblPlants" id="MELO3C034249.2.1">
    <property type="protein sequence ID" value="MELO3C034249.2.1"/>
    <property type="gene ID" value="MELO3C034249.2"/>
</dbReference>
<name>A0A9I9EIB7_CUCME</name>
<reference evidence="1" key="1">
    <citation type="submission" date="2023-03" db="UniProtKB">
        <authorList>
            <consortium name="EnsemblPlants"/>
        </authorList>
    </citation>
    <scope>IDENTIFICATION</scope>
</reference>
<proteinExistence type="predicted"/>
<accession>A0A9I9EIB7</accession>
<dbReference type="AlphaFoldDB" id="A0A9I9EIB7"/>
<dbReference type="Gramene" id="MELO3C034249.2.1">
    <property type="protein sequence ID" value="MELO3C034249.2.1"/>
    <property type="gene ID" value="MELO3C034249.2"/>
</dbReference>
<organism evidence="1">
    <name type="scientific">Cucumis melo</name>
    <name type="common">Muskmelon</name>
    <dbReference type="NCBI Taxonomy" id="3656"/>
    <lineage>
        <taxon>Eukaryota</taxon>
        <taxon>Viridiplantae</taxon>
        <taxon>Streptophyta</taxon>
        <taxon>Embryophyta</taxon>
        <taxon>Tracheophyta</taxon>
        <taxon>Spermatophyta</taxon>
        <taxon>Magnoliopsida</taxon>
        <taxon>eudicotyledons</taxon>
        <taxon>Gunneridae</taxon>
        <taxon>Pentapetalae</taxon>
        <taxon>rosids</taxon>
        <taxon>fabids</taxon>
        <taxon>Cucurbitales</taxon>
        <taxon>Cucurbitaceae</taxon>
        <taxon>Benincaseae</taxon>
        <taxon>Cucumis</taxon>
    </lineage>
</organism>